<sequence>MTSFEPAGSEIPHRHISLRRLLQFSLRTRATGAFTTSSHQKPFNVPNDFINIELIGKTEVYRFGTTKLKAQGCKGLLDLVNKCSNGILKLGRVKPSGRYPVHADSNTPRAMELFSQWVEIGKFAPIIRHTSAPILPYFALYIIAERLAHETLCNLAMDELIARFADVKVTPSDHFARWTLKMGGETTPQQLRGMILQFMLHDARNLEEDMVGKYGDGFFIGNWDHTLLLLMARKAAGKGHLFEGNRLLGPKQKDRTMRKAQNIFYHNGVSIRDSSEHTKRSKDALSDLT</sequence>
<dbReference type="EMBL" id="JAFJYH010000007">
    <property type="protein sequence ID" value="KAG4425832.1"/>
    <property type="molecule type" value="Genomic_DNA"/>
</dbReference>
<dbReference type="Proteomes" id="UP000664132">
    <property type="component" value="Unassembled WGS sequence"/>
</dbReference>
<evidence type="ECO:0000313" key="1">
    <source>
        <dbReference type="EMBL" id="KAG4425832.1"/>
    </source>
</evidence>
<organism evidence="1 2">
    <name type="scientific">Cadophora malorum</name>
    <dbReference type="NCBI Taxonomy" id="108018"/>
    <lineage>
        <taxon>Eukaryota</taxon>
        <taxon>Fungi</taxon>
        <taxon>Dikarya</taxon>
        <taxon>Ascomycota</taxon>
        <taxon>Pezizomycotina</taxon>
        <taxon>Leotiomycetes</taxon>
        <taxon>Helotiales</taxon>
        <taxon>Ploettnerulaceae</taxon>
        <taxon>Cadophora</taxon>
    </lineage>
</organism>
<reference evidence="1" key="1">
    <citation type="submission" date="2021-02" db="EMBL/GenBank/DDBJ databases">
        <title>Genome sequence Cadophora malorum strain M34.</title>
        <authorList>
            <person name="Stefanovic E."/>
            <person name="Vu D."/>
            <person name="Scully C."/>
            <person name="Dijksterhuis J."/>
            <person name="Roader J."/>
            <person name="Houbraken J."/>
        </authorList>
    </citation>
    <scope>NUCLEOTIDE SEQUENCE</scope>
    <source>
        <strain evidence="1">M34</strain>
    </source>
</reference>
<dbReference type="OrthoDB" id="10327676at2759"/>
<name>A0A8H7WJB2_9HELO</name>
<gene>
    <name evidence="1" type="ORF">IFR04_001039</name>
</gene>
<keyword evidence="2" id="KW-1185">Reference proteome</keyword>
<protein>
    <submittedName>
        <fullName evidence="1">Uncharacterized protein</fullName>
    </submittedName>
</protein>
<accession>A0A8H7WJB2</accession>
<proteinExistence type="predicted"/>
<evidence type="ECO:0000313" key="2">
    <source>
        <dbReference type="Proteomes" id="UP000664132"/>
    </source>
</evidence>
<comment type="caution">
    <text evidence="1">The sequence shown here is derived from an EMBL/GenBank/DDBJ whole genome shotgun (WGS) entry which is preliminary data.</text>
</comment>
<dbReference type="AlphaFoldDB" id="A0A8H7WJB2"/>